<gene>
    <name evidence="1" type="ORF">GR138_01595</name>
</gene>
<dbReference type="OrthoDB" id="8417055at2"/>
<evidence type="ECO:0008006" key="3">
    <source>
        <dbReference type="Google" id="ProtNLM"/>
    </source>
</evidence>
<name>A0A6N8S5C4_9HYPH</name>
<keyword evidence="2" id="KW-1185">Reference proteome</keyword>
<sequence length="363" mass="41778">MGFKDIFARFRNRISGAGAVPATPLSPEEQLVRDYDLYLVDLHDELPSLIPQRDGMRATWRKGDFEAYQRAFEAARASGIIAENGKPLYLLVKDWFLEPFMALPDDEAAAPEHEDMLKPFRDFFHRSPSAFSAATYADALRVTAFVRRGTGWGRDVRADQWQGYEALLKEADDVLDGHADPENFSWRISDYRRSANEGDFETFKARFEQAWLLDRYNIDLCRSHARMIMPRWLGRDAQDLEDFARRAAERTKDRFGLGFYALIQQANTDVGDHELADTLCDPDLVKQGFEDLLDRFPAPSVMNLYADTLEWMGDTEALADLLETRFRVMVPQIWYGETRSDQMSYLFATLLEAAEVLKGRKPR</sequence>
<accession>A0A6N8S5C4</accession>
<proteinExistence type="predicted"/>
<dbReference type="AlphaFoldDB" id="A0A6N8S5C4"/>
<evidence type="ECO:0000313" key="2">
    <source>
        <dbReference type="Proteomes" id="UP000435802"/>
    </source>
</evidence>
<organism evidence="1 2">
    <name type="scientific">Shinella kummerowiae</name>
    <dbReference type="NCBI Taxonomy" id="417745"/>
    <lineage>
        <taxon>Bacteria</taxon>
        <taxon>Pseudomonadati</taxon>
        <taxon>Pseudomonadota</taxon>
        <taxon>Alphaproteobacteria</taxon>
        <taxon>Hyphomicrobiales</taxon>
        <taxon>Rhizobiaceae</taxon>
        <taxon>Shinella</taxon>
    </lineage>
</organism>
<comment type="caution">
    <text evidence="1">The sequence shown here is derived from an EMBL/GenBank/DDBJ whole genome shotgun (WGS) entry which is preliminary data.</text>
</comment>
<reference evidence="1 2" key="1">
    <citation type="submission" date="2019-12" db="EMBL/GenBank/DDBJ databases">
        <title>Shinella kummerowiae sp. nov., a symbiotic bacterium isolated from root nodules of the herbal legume Kummerowia stipulacea.</title>
        <authorList>
            <person name="Gao J."/>
        </authorList>
    </citation>
    <scope>NUCLEOTIDE SEQUENCE [LARGE SCALE GENOMIC DNA]</scope>
    <source>
        <strain evidence="1 2">CCBAU 25048</strain>
    </source>
</reference>
<dbReference type="RefSeq" id="WP_160856857.1">
    <property type="nucleotide sequence ID" value="NZ_WUMK01000001.1"/>
</dbReference>
<dbReference type="EMBL" id="WUMK01000001">
    <property type="protein sequence ID" value="MXN43861.1"/>
    <property type="molecule type" value="Genomic_DNA"/>
</dbReference>
<dbReference type="Proteomes" id="UP000435802">
    <property type="component" value="Unassembled WGS sequence"/>
</dbReference>
<protein>
    <recommendedName>
        <fullName evidence="3">DUF4034 domain-containing protein</fullName>
    </recommendedName>
</protein>
<evidence type="ECO:0000313" key="1">
    <source>
        <dbReference type="EMBL" id="MXN43861.1"/>
    </source>
</evidence>